<sequence>MEELKVFDGGRSKFSHMTSAHPCFNEKAHFSTARIHLPVAPKCNIQCNFCNRKIDKCEHRPGVSSGVMKPQQAADRVDEALKELGGNLRVVGIAGPGEALANEETFETLKIVHERHPELIKCIASNGLMLPERIDDLVDVGVSSVTVTINAFDPEVGAKIYSWVRYHNQTYRGVEGARILRDNQFKGVELAAKAGLIVKVNTVLVPGVNADQIEKIAKEAAARGAILMNIIPMIPLYKFKDVKPPECKDLEEARAIAEKYLPQFRLCKQCRADACGIPGREESLSPAQRAASGEYYHA</sequence>
<dbReference type="SFLD" id="SFLDG01068">
    <property type="entry name" value="FeMo_cofactor_biosynthesis_pro"/>
    <property type="match status" value="1"/>
</dbReference>
<keyword evidence="12" id="KW-0456">Lyase</keyword>
<evidence type="ECO:0000256" key="6">
    <source>
        <dbReference type="ARBA" id="ARBA00022485"/>
    </source>
</evidence>
<dbReference type="SFLD" id="SFLDF00281">
    <property type="entry name" value="FeMo_cofactor_biosynthesis_pro"/>
    <property type="match status" value="1"/>
</dbReference>
<evidence type="ECO:0000256" key="8">
    <source>
        <dbReference type="ARBA" id="ARBA00022723"/>
    </source>
</evidence>
<dbReference type="PANTHER" id="PTHR43787">
    <property type="entry name" value="FEMO COFACTOR BIOSYNTHESIS PROTEIN NIFB-RELATED"/>
    <property type="match status" value="1"/>
</dbReference>
<keyword evidence="17" id="KW-1185">Reference proteome</keyword>
<comment type="cofactor">
    <cofactor evidence="1">
        <name>[4Fe-4S] cluster</name>
        <dbReference type="ChEBI" id="CHEBI:49883"/>
    </cofactor>
</comment>
<evidence type="ECO:0000313" key="16">
    <source>
        <dbReference type="EMBL" id="AFD00384.1"/>
    </source>
</evidence>
<dbReference type="InterPro" id="IPR000385">
    <property type="entry name" value="MoaA_NifB_PqqE_Fe-S-bd_CS"/>
</dbReference>
<name>H8I7Y4_METCZ</name>
<dbReference type="SUPFAM" id="SSF102114">
    <property type="entry name" value="Radical SAM enzymes"/>
    <property type="match status" value="1"/>
</dbReference>
<dbReference type="SMART" id="SM00729">
    <property type="entry name" value="Elp3"/>
    <property type="match status" value="1"/>
</dbReference>
<dbReference type="EMBL" id="CP003243">
    <property type="protein sequence ID" value="AFD00384.1"/>
    <property type="molecule type" value="Genomic_DNA"/>
</dbReference>
<evidence type="ECO:0000313" key="17">
    <source>
        <dbReference type="Proteomes" id="UP000005233"/>
    </source>
</evidence>
<dbReference type="CDD" id="cd01335">
    <property type="entry name" value="Radical_SAM"/>
    <property type="match status" value="1"/>
</dbReference>
<dbReference type="eggNOG" id="arCOG00956">
    <property type="taxonomic scope" value="Archaea"/>
</dbReference>
<dbReference type="OrthoDB" id="53113at2157"/>
<dbReference type="Proteomes" id="UP000005233">
    <property type="component" value="Chromosome"/>
</dbReference>
<dbReference type="SFLD" id="SFLDS00029">
    <property type="entry name" value="Radical_SAM"/>
    <property type="match status" value="1"/>
</dbReference>
<dbReference type="GO" id="GO:0046872">
    <property type="term" value="F:metal ion binding"/>
    <property type="evidence" value="ECO:0007669"/>
    <property type="project" value="UniProtKB-KW"/>
</dbReference>
<accession>H8I7Y4</accession>
<dbReference type="RefSeq" id="WP_014406215.1">
    <property type="nucleotide sequence ID" value="NC_017034.1"/>
</dbReference>
<evidence type="ECO:0000256" key="10">
    <source>
        <dbReference type="ARBA" id="ARBA00023014"/>
    </source>
</evidence>
<reference evidence="16 17" key="1">
    <citation type="journal article" date="2012" name="J. Bacteriol.">
        <title>Complete genome sequence of a thermophilic methanogen, Methanocella conradii HZ254, isolated from Chinese rice field soil.</title>
        <authorList>
            <person name="Lu Z."/>
            <person name="Lu Y."/>
        </authorList>
    </citation>
    <scope>NUCLEOTIDE SEQUENCE [LARGE SCALE GENOMIC DNA]</scope>
    <source>
        <strain evidence="17">DSM 24694 / JCM 17849 / CGMCC 1.5162 / HZ254</strain>
    </source>
</reference>
<evidence type="ECO:0000256" key="3">
    <source>
        <dbReference type="ARBA" id="ARBA00005155"/>
    </source>
</evidence>
<feature type="domain" description="Radical SAM core" evidence="15">
    <location>
        <begin position="29"/>
        <end position="271"/>
    </location>
</feature>
<evidence type="ECO:0000256" key="7">
    <source>
        <dbReference type="ARBA" id="ARBA00022691"/>
    </source>
</evidence>
<evidence type="ECO:0000256" key="14">
    <source>
        <dbReference type="ARBA" id="ARBA00032102"/>
    </source>
</evidence>
<dbReference type="AlphaFoldDB" id="H8I7Y4"/>
<evidence type="ECO:0000256" key="4">
    <source>
        <dbReference type="ARBA" id="ARBA00006804"/>
    </source>
</evidence>
<dbReference type="PANTHER" id="PTHR43787:SF13">
    <property type="entry name" value="FEMO COFACTOR BIOSYNTHESIS PROTEIN NIFB"/>
    <property type="match status" value="1"/>
</dbReference>
<dbReference type="SFLD" id="SFLDG01067">
    <property type="entry name" value="SPASM/twitch_domain_containing"/>
    <property type="match status" value="1"/>
</dbReference>
<dbReference type="PROSITE" id="PS01305">
    <property type="entry name" value="MOAA_NIFB_PQQE"/>
    <property type="match status" value="1"/>
</dbReference>
<dbReference type="GO" id="GO:0016829">
    <property type="term" value="F:lyase activity"/>
    <property type="evidence" value="ECO:0007669"/>
    <property type="project" value="UniProtKB-KW"/>
</dbReference>
<evidence type="ECO:0000256" key="12">
    <source>
        <dbReference type="ARBA" id="ARBA00023239"/>
    </source>
</evidence>
<dbReference type="PROSITE" id="PS51918">
    <property type="entry name" value="RADICAL_SAM"/>
    <property type="match status" value="1"/>
</dbReference>
<dbReference type="Pfam" id="PF04055">
    <property type="entry name" value="Radical_SAM"/>
    <property type="match status" value="1"/>
</dbReference>
<proteinExistence type="inferred from homology"/>
<keyword evidence="7" id="KW-0949">S-adenosyl-L-methionine</keyword>
<dbReference type="HOGENOM" id="CLU_027639_1_0_2"/>
<dbReference type="UniPathway" id="UPA00782"/>
<evidence type="ECO:0000256" key="1">
    <source>
        <dbReference type="ARBA" id="ARBA00001966"/>
    </source>
</evidence>
<protein>
    <recommendedName>
        <fullName evidence="5">FeMo cofactor biosynthesis protein NifB</fullName>
    </recommendedName>
    <alternativeName>
        <fullName evidence="14">Nitrogenase cofactor maturase NifB</fullName>
    </alternativeName>
    <alternativeName>
        <fullName evidence="13">Radical SAM assemblase NifB</fullName>
    </alternativeName>
</protein>
<evidence type="ECO:0000256" key="11">
    <source>
        <dbReference type="ARBA" id="ARBA00023231"/>
    </source>
</evidence>
<dbReference type="GO" id="GO:0032324">
    <property type="term" value="P:molybdopterin cofactor biosynthetic process"/>
    <property type="evidence" value="ECO:0007669"/>
    <property type="project" value="UniProtKB-ARBA"/>
</dbReference>
<dbReference type="InterPro" id="IPR006638">
    <property type="entry name" value="Elp3/MiaA/NifB-like_rSAM"/>
</dbReference>
<evidence type="ECO:0000259" key="15">
    <source>
        <dbReference type="PROSITE" id="PS51918"/>
    </source>
</evidence>
<keyword evidence="11" id="KW-0535">Nitrogen fixation</keyword>
<gene>
    <name evidence="16" type="ordered locus">Mtc_1635</name>
</gene>
<dbReference type="InterPro" id="IPR058240">
    <property type="entry name" value="rSAM_sf"/>
</dbReference>
<dbReference type="InterPro" id="IPR013785">
    <property type="entry name" value="Aldolase_TIM"/>
</dbReference>
<dbReference type="Gene3D" id="3.20.20.70">
    <property type="entry name" value="Aldolase class I"/>
    <property type="match status" value="1"/>
</dbReference>
<comment type="function">
    <text evidence="2">Involved in the biosynthesis of the iron-molybdenum cofactor (FeMo-co or M-cluster) found in the dinitrogenase enzyme of the nitrogenase complex in nitrogen-fixing microorganisms. NifB catalyzes the crucial step of radical SAM-dependent carbide insertion that occurs concomitant with the insertion of a 9th sulfur and the rearrangement/coupling of two [4Fe-4S] clusters into a [8Fe-9S-C] cluster, the precursor to the M-cluster.</text>
</comment>
<comment type="pathway">
    <text evidence="3">Cofactor biosynthesis; Fe-Mo cofactor biosynthesis.</text>
</comment>
<organism evidence="16 17">
    <name type="scientific">Methanocella conradii (strain DSM 24694 / JCM 17849 / CGMCC 1.5162 / HZ254)</name>
    <dbReference type="NCBI Taxonomy" id="1041930"/>
    <lineage>
        <taxon>Archaea</taxon>
        <taxon>Methanobacteriati</taxon>
        <taxon>Methanobacteriota</taxon>
        <taxon>Stenosarchaea group</taxon>
        <taxon>Methanomicrobia</taxon>
        <taxon>Methanocellales</taxon>
        <taxon>Methanocellaceae</taxon>
        <taxon>Methanocella</taxon>
    </lineage>
</organism>
<comment type="similarity">
    <text evidence="4">Belongs to the radical SAM superfamily. NifB family.</text>
</comment>
<evidence type="ECO:0000256" key="5">
    <source>
        <dbReference type="ARBA" id="ARBA00021702"/>
    </source>
</evidence>
<dbReference type="GeneID" id="11971774"/>
<keyword evidence="10" id="KW-0411">Iron-sulfur</keyword>
<dbReference type="InterPro" id="IPR007197">
    <property type="entry name" value="rSAM"/>
</dbReference>
<dbReference type="STRING" id="1041930.Mtc_1635"/>
<keyword evidence="6" id="KW-0004">4Fe-4S</keyword>
<keyword evidence="8" id="KW-0479">Metal-binding</keyword>
<dbReference type="GO" id="GO:0051539">
    <property type="term" value="F:4 iron, 4 sulfur cluster binding"/>
    <property type="evidence" value="ECO:0007669"/>
    <property type="project" value="UniProtKB-KW"/>
</dbReference>
<keyword evidence="9" id="KW-0408">Iron</keyword>
<evidence type="ECO:0000256" key="2">
    <source>
        <dbReference type="ARBA" id="ARBA00003522"/>
    </source>
</evidence>
<dbReference type="KEGG" id="mez:Mtc_1635"/>
<evidence type="ECO:0000256" key="9">
    <source>
        <dbReference type="ARBA" id="ARBA00023004"/>
    </source>
</evidence>
<evidence type="ECO:0000256" key="13">
    <source>
        <dbReference type="ARBA" id="ARBA00030926"/>
    </source>
</evidence>